<dbReference type="CDD" id="cd00009">
    <property type="entry name" value="AAA"/>
    <property type="match status" value="1"/>
</dbReference>
<dbReference type="Proteomes" id="UP001331561">
    <property type="component" value="Unassembled WGS sequence"/>
</dbReference>
<dbReference type="SUPFAM" id="SSF46689">
    <property type="entry name" value="Homeodomain-like"/>
    <property type="match status" value="1"/>
</dbReference>
<sequence length="323" mass="35253">MAAVVPNMLGASPVFARVLDTIACLARFDAPVLLTGETGTGKELAARAIHYLSARAAAPFVPVNCGALPDTLIESELFGHERGAFTDARQSRAGLVEAARGGTLFLDEVDSLPMRAQAALLRFLQDQTFRPLGASGDVAGDVRIVAAASPRMQEMVEQGSFRADLAFRLDVLSIEMPPLRERTGDALLLAQHFAERHAARYRMKVRPFDADSLAWIEAHPWPGNVRELDNLVHRQTLLGQDAELRLAPEGWQASGVRPKAGPVQFNDARHEAMSAWERQYLSHLLRETGGNVTRAAQLAGKERRALGKLLKKHGIDRDLFGTA</sequence>
<dbReference type="PRINTS" id="PR01590">
    <property type="entry name" value="HTHFIS"/>
</dbReference>
<dbReference type="Gene3D" id="3.40.50.300">
    <property type="entry name" value="P-loop containing nucleotide triphosphate hydrolases"/>
    <property type="match status" value="1"/>
</dbReference>
<dbReference type="EMBL" id="JAYXHS010000001">
    <property type="protein sequence ID" value="MEC5385161.1"/>
    <property type="molecule type" value="Genomic_DNA"/>
</dbReference>
<evidence type="ECO:0000313" key="6">
    <source>
        <dbReference type="EMBL" id="MEC5385161.1"/>
    </source>
</evidence>
<dbReference type="Pfam" id="PF25601">
    <property type="entry name" value="AAA_lid_14"/>
    <property type="match status" value="1"/>
</dbReference>
<dbReference type="InterPro" id="IPR025944">
    <property type="entry name" value="Sigma_54_int_dom_CS"/>
</dbReference>
<feature type="domain" description="Sigma-54 factor interaction" evidence="5">
    <location>
        <begin position="8"/>
        <end position="237"/>
    </location>
</feature>
<dbReference type="InterPro" id="IPR003593">
    <property type="entry name" value="AAA+_ATPase"/>
</dbReference>
<name>A0ABU6K0X6_9RHOO</name>
<evidence type="ECO:0000259" key="5">
    <source>
        <dbReference type="PROSITE" id="PS50045"/>
    </source>
</evidence>
<keyword evidence="3" id="KW-0805">Transcription regulation</keyword>
<keyword evidence="4" id="KW-0804">Transcription</keyword>
<evidence type="ECO:0000313" key="7">
    <source>
        <dbReference type="Proteomes" id="UP001331561"/>
    </source>
</evidence>
<dbReference type="PANTHER" id="PTHR32071">
    <property type="entry name" value="TRANSCRIPTIONAL REGULATORY PROTEIN"/>
    <property type="match status" value="1"/>
</dbReference>
<evidence type="ECO:0000256" key="2">
    <source>
        <dbReference type="ARBA" id="ARBA00022840"/>
    </source>
</evidence>
<dbReference type="RefSeq" id="WP_327598123.1">
    <property type="nucleotide sequence ID" value="NZ_JAYXHS010000001.1"/>
</dbReference>
<evidence type="ECO:0000256" key="3">
    <source>
        <dbReference type="ARBA" id="ARBA00023015"/>
    </source>
</evidence>
<keyword evidence="2" id="KW-0067">ATP-binding</keyword>
<dbReference type="PANTHER" id="PTHR32071:SF113">
    <property type="entry name" value="ALGINATE BIOSYNTHESIS TRANSCRIPTIONAL REGULATORY PROTEIN ALGB"/>
    <property type="match status" value="1"/>
</dbReference>
<dbReference type="InterPro" id="IPR002197">
    <property type="entry name" value="HTH_Fis"/>
</dbReference>
<dbReference type="SMART" id="SM00382">
    <property type="entry name" value="AAA"/>
    <property type="match status" value="1"/>
</dbReference>
<proteinExistence type="predicted"/>
<keyword evidence="1" id="KW-0547">Nucleotide-binding</keyword>
<dbReference type="InterPro" id="IPR027417">
    <property type="entry name" value="P-loop_NTPase"/>
</dbReference>
<dbReference type="Gene3D" id="1.10.10.60">
    <property type="entry name" value="Homeodomain-like"/>
    <property type="match status" value="1"/>
</dbReference>
<dbReference type="SUPFAM" id="SSF52540">
    <property type="entry name" value="P-loop containing nucleoside triphosphate hydrolases"/>
    <property type="match status" value="1"/>
</dbReference>
<dbReference type="Gene3D" id="1.10.8.60">
    <property type="match status" value="1"/>
</dbReference>
<accession>A0ABU6K0X6</accession>
<evidence type="ECO:0000256" key="4">
    <source>
        <dbReference type="ARBA" id="ARBA00023163"/>
    </source>
</evidence>
<dbReference type="Pfam" id="PF00158">
    <property type="entry name" value="Sigma54_activat"/>
    <property type="match status" value="1"/>
</dbReference>
<dbReference type="PROSITE" id="PS50045">
    <property type="entry name" value="SIGMA54_INTERACT_4"/>
    <property type="match status" value="1"/>
</dbReference>
<dbReference type="PROSITE" id="PS00688">
    <property type="entry name" value="SIGMA54_INTERACT_3"/>
    <property type="match status" value="1"/>
</dbReference>
<comment type="caution">
    <text evidence="6">The sequence shown here is derived from an EMBL/GenBank/DDBJ whole genome shotgun (WGS) entry which is preliminary data.</text>
</comment>
<gene>
    <name evidence="6" type="ORF">VVD49_05465</name>
</gene>
<evidence type="ECO:0000256" key="1">
    <source>
        <dbReference type="ARBA" id="ARBA00022741"/>
    </source>
</evidence>
<reference evidence="6 7" key="1">
    <citation type="submission" date="2024-01" db="EMBL/GenBank/DDBJ databases">
        <title>Uliginosibacterium soil sp. nov.</title>
        <authorList>
            <person name="Lv Y."/>
        </authorList>
    </citation>
    <scope>NUCLEOTIDE SEQUENCE [LARGE SCALE GENOMIC DNA]</scope>
    <source>
        <strain evidence="6 7">H3</strain>
    </source>
</reference>
<protein>
    <submittedName>
        <fullName evidence="6">Sigma-54 dependent transcriptional regulator</fullName>
    </submittedName>
</protein>
<organism evidence="6 7">
    <name type="scientific">Uliginosibacterium silvisoli</name>
    <dbReference type="NCBI Taxonomy" id="3114758"/>
    <lineage>
        <taxon>Bacteria</taxon>
        <taxon>Pseudomonadati</taxon>
        <taxon>Pseudomonadota</taxon>
        <taxon>Betaproteobacteria</taxon>
        <taxon>Rhodocyclales</taxon>
        <taxon>Zoogloeaceae</taxon>
        <taxon>Uliginosibacterium</taxon>
    </lineage>
</organism>
<dbReference type="InterPro" id="IPR058031">
    <property type="entry name" value="AAA_lid_NorR"/>
</dbReference>
<dbReference type="InterPro" id="IPR002078">
    <property type="entry name" value="Sigma_54_int"/>
</dbReference>
<keyword evidence="7" id="KW-1185">Reference proteome</keyword>
<dbReference type="InterPro" id="IPR009057">
    <property type="entry name" value="Homeodomain-like_sf"/>
</dbReference>